<dbReference type="AlphaFoldDB" id="A0A2S3I2U8"/>
<evidence type="ECO:0000313" key="2">
    <source>
        <dbReference type="EMBL" id="PAN35427.1"/>
    </source>
</evidence>
<feature type="region of interest" description="Disordered" evidence="1">
    <location>
        <begin position="1"/>
        <end position="41"/>
    </location>
</feature>
<dbReference type="Gramene" id="PAN35427">
    <property type="protein sequence ID" value="PAN35427"/>
    <property type="gene ID" value="PAHAL_6G208100"/>
</dbReference>
<dbReference type="EMBL" id="CM008051">
    <property type="protein sequence ID" value="PAN35427.1"/>
    <property type="molecule type" value="Genomic_DNA"/>
</dbReference>
<feature type="compositionally biased region" description="Low complexity" evidence="1">
    <location>
        <begin position="20"/>
        <end position="32"/>
    </location>
</feature>
<sequence length="80" mass="9094">MAPYKLLSKKHHTSRQVAARPSGQPSRGSPSRVTHRRRRKGWHLAAEIRRVVMGTGCRPGPDVARLWQRSATARTWKGKK</sequence>
<dbReference type="Proteomes" id="UP000243499">
    <property type="component" value="Chromosome 6"/>
</dbReference>
<proteinExistence type="predicted"/>
<reference evidence="2" key="1">
    <citation type="submission" date="2018-04" db="EMBL/GenBank/DDBJ databases">
        <title>WGS assembly of Panicum hallii.</title>
        <authorList>
            <person name="Lovell J."/>
            <person name="Jenkins J."/>
            <person name="Lowry D."/>
            <person name="Mamidi S."/>
            <person name="Sreedasyam A."/>
            <person name="Weng X."/>
            <person name="Barry K."/>
            <person name="Bonette J."/>
            <person name="Campitelli B."/>
            <person name="Daum C."/>
            <person name="Gordon S."/>
            <person name="Gould B."/>
            <person name="Lipzen A."/>
            <person name="Macqueen A."/>
            <person name="Palacio-Mejia J."/>
            <person name="Plott C."/>
            <person name="Shakirov E."/>
            <person name="Shu S."/>
            <person name="Yoshinaga Y."/>
            <person name="Zane M."/>
            <person name="Rokhsar D."/>
            <person name="Grimwood J."/>
            <person name="Schmutz J."/>
            <person name="Juenger T."/>
        </authorList>
    </citation>
    <scope>NUCLEOTIDE SEQUENCE [LARGE SCALE GENOMIC DNA]</scope>
    <source>
        <strain evidence="2">FIL2</strain>
    </source>
</reference>
<name>A0A2S3I2U8_9POAL</name>
<accession>A0A2S3I2U8</accession>
<organism evidence="2">
    <name type="scientific">Panicum hallii</name>
    <dbReference type="NCBI Taxonomy" id="206008"/>
    <lineage>
        <taxon>Eukaryota</taxon>
        <taxon>Viridiplantae</taxon>
        <taxon>Streptophyta</taxon>
        <taxon>Embryophyta</taxon>
        <taxon>Tracheophyta</taxon>
        <taxon>Spermatophyta</taxon>
        <taxon>Magnoliopsida</taxon>
        <taxon>Liliopsida</taxon>
        <taxon>Poales</taxon>
        <taxon>Poaceae</taxon>
        <taxon>PACMAD clade</taxon>
        <taxon>Panicoideae</taxon>
        <taxon>Panicodae</taxon>
        <taxon>Paniceae</taxon>
        <taxon>Panicinae</taxon>
        <taxon>Panicum</taxon>
        <taxon>Panicum sect. Panicum</taxon>
    </lineage>
</organism>
<evidence type="ECO:0000256" key="1">
    <source>
        <dbReference type="SAM" id="MobiDB-lite"/>
    </source>
</evidence>
<protein>
    <submittedName>
        <fullName evidence="2">Uncharacterized protein</fullName>
    </submittedName>
</protein>
<gene>
    <name evidence="2" type="ORF">PAHAL_6G208100</name>
</gene>